<dbReference type="InterPro" id="IPR026881">
    <property type="entry name" value="WYL_dom"/>
</dbReference>
<dbReference type="InterPro" id="IPR001034">
    <property type="entry name" value="DeoR_HTH"/>
</dbReference>
<sequence>MLETSARLLRMLSLMQTRPDWTGPELAERLGVSGRTVRYDIERLRSLGYPVDARRGVVGGYRLGAGKALPPLLLDDEEAVSVVVGLRIAAGSVGDGMDEAMVRALGKLDQVLPSRLHRRVKALQKYTVPVRAAGPAVDMDVMTVLAGACRDHEQLRFRYSSHDGKESSRRVEPYRLVHRMGRWYLVAWDLERADWRTFRLDRITPRPPHGPRFTPRELPADGDVAAFVNQGVQNARGQFQARVLVRAPIGTVADRVPPAFGSFAVIDDETCVFETTAPSIESLAVYISLLDADFEIQDPPELVEYVQTLARRYTAATPTPPPEPDREPEPAEEASRG</sequence>
<dbReference type="GO" id="GO:0003677">
    <property type="term" value="F:DNA binding"/>
    <property type="evidence" value="ECO:0007669"/>
    <property type="project" value="UniProtKB-KW"/>
</dbReference>
<dbReference type="AlphaFoldDB" id="A0A1T3P094"/>
<feature type="region of interest" description="Disordered" evidence="3">
    <location>
        <begin position="313"/>
        <end position="337"/>
    </location>
</feature>
<dbReference type="GO" id="GO:0003700">
    <property type="term" value="F:DNA-binding transcription factor activity"/>
    <property type="evidence" value="ECO:0007669"/>
    <property type="project" value="InterPro"/>
</dbReference>
<evidence type="ECO:0000256" key="3">
    <source>
        <dbReference type="SAM" id="MobiDB-lite"/>
    </source>
</evidence>
<dbReference type="Gene3D" id="1.10.10.10">
    <property type="entry name" value="Winged helix-like DNA-binding domain superfamily/Winged helix DNA-binding domain"/>
    <property type="match status" value="1"/>
</dbReference>
<dbReference type="PANTHER" id="PTHR34580">
    <property type="match status" value="1"/>
</dbReference>
<dbReference type="InterPro" id="IPR051534">
    <property type="entry name" value="CBASS_pafABC_assoc_protein"/>
</dbReference>
<dbReference type="PROSITE" id="PS52050">
    <property type="entry name" value="WYL"/>
    <property type="match status" value="1"/>
</dbReference>
<dbReference type="Pfam" id="PF13280">
    <property type="entry name" value="WYL"/>
    <property type="match status" value="1"/>
</dbReference>
<dbReference type="SUPFAM" id="SSF46785">
    <property type="entry name" value="Winged helix' DNA-binding domain"/>
    <property type="match status" value="1"/>
</dbReference>
<proteinExistence type="predicted"/>
<evidence type="ECO:0000313" key="6">
    <source>
        <dbReference type="Proteomes" id="UP000190037"/>
    </source>
</evidence>
<dbReference type="STRING" id="159449.B4N89_17755"/>
<evidence type="ECO:0000256" key="1">
    <source>
        <dbReference type="ARBA" id="ARBA00023015"/>
    </source>
</evidence>
<keyword evidence="1" id="KW-0805">Transcription regulation</keyword>
<dbReference type="Pfam" id="PF25583">
    <property type="entry name" value="WCX"/>
    <property type="match status" value="1"/>
</dbReference>
<evidence type="ECO:0000259" key="4">
    <source>
        <dbReference type="PROSITE" id="PS51000"/>
    </source>
</evidence>
<comment type="caution">
    <text evidence="5">The sequence shown here is derived from an EMBL/GenBank/DDBJ whole genome shotgun (WGS) entry which is preliminary data.</text>
</comment>
<evidence type="ECO:0000256" key="2">
    <source>
        <dbReference type="ARBA" id="ARBA00023163"/>
    </source>
</evidence>
<dbReference type="RefSeq" id="WP_078976801.1">
    <property type="nucleotide sequence ID" value="NZ_MWQN01000001.1"/>
</dbReference>
<accession>A0A1T3P094</accession>
<dbReference type="PROSITE" id="PS51000">
    <property type="entry name" value="HTH_DEOR_2"/>
    <property type="match status" value="1"/>
</dbReference>
<name>A0A1T3P094_9ACTN</name>
<dbReference type="InterPro" id="IPR036388">
    <property type="entry name" value="WH-like_DNA-bd_sf"/>
</dbReference>
<keyword evidence="6" id="KW-1185">Reference proteome</keyword>
<dbReference type="InterPro" id="IPR013196">
    <property type="entry name" value="HTH_11"/>
</dbReference>
<dbReference type="Pfam" id="PF08279">
    <property type="entry name" value="HTH_11"/>
    <property type="match status" value="1"/>
</dbReference>
<feature type="domain" description="HTH deoR-type" evidence="4">
    <location>
        <begin position="4"/>
        <end position="59"/>
    </location>
</feature>
<dbReference type="InterPro" id="IPR057727">
    <property type="entry name" value="WCX_dom"/>
</dbReference>
<reference evidence="5 6" key="1">
    <citation type="submission" date="2017-03" db="EMBL/GenBank/DDBJ databases">
        <title>Draft genome sequence of Streptomyces scabrisporus NF3, endophyte isolated from Amphipterygium adstringens.</title>
        <authorList>
            <person name="Vazquez M."/>
            <person name="Ceapa C.D."/>
            <person name="Rodriguez Luna D."/>
            <person name="Sanchez Esquivel S."/>
        </authorList>
    </citation>
    <scope>NUCLEOTIDE SEQUENCE [LARGE SCALE GENOMIC DNA]</scope>
    <source>
        <strain evidence="5 6">NF3</strain>
    </source>
</reference>
<organism evidence="5 6">
    <name type="scientific">Embleya scabrispora</name>
    <dbReference type="NCBI Taxonomy" id="159449"/>
    <lineage>
        <taxon>Bacteria</taxon>
        <taxon>Bacillati</taxon>
        <taxon>Actinomycetota</taxon>
        <taxon>Actinomycetes</taxon>
        <taxon>Kitasatosporales</taxon>
        <taxon>Streptomycetaceae</taxon>
        <taxon>Embleya</taxon>
    </lineage>
</organism>
<dbReference type="OrthoDB" id="8555652at2"/>
<dbReference type="InterPro" id="IPR036390">
    <property type="entry name" value="WH_DNA-bd_sf"/>
</dbReference>
<dbReference type="Proteomes" id="UP000190037">
    <property type="component" value="Unassembled WGS sequence"/>
</dbReference>
<feature type="compositionally biased region" description="Basic and acidic residues" evidence="3">
    <location>
        <begin position="323"/>
        <end position="337"/>
    </location>
</feature>
<dbReference type="PANTHER" id="PTHR34580:SF3">
    <property type="entry name" value="PROTEIN PAFB"/>
    <property type="match status" value="1"/>
</dbReference>
<keyword evidence="2" id="KW-0804">Transcription</keyword>
<keyword evidence="5" id="KW-0238">DNA-binding</keyword>
<protein>
    <submittedName>
        <fullName evidence="5">DNA-binding transcriptional regulator</fullName>
    </submittedName>
</protein>
<gene>
    <name evidence="5" type="ORF">B4N89_17755</name>
</gene>
<evidence type="ECO:0000313" key="5">
    <source>
        <dbReference type="EMBL" id="OPC82536.1"/>
    </source>
</evidence>
<dbReference type="EMBL" id="MWQN01000001">
    <property type="protein sequence ID" value="OPC82536.1"/>
    <property type="molecule type" value="Genomic_DNA"/>
</dbReference>